<keyword evidence="1" id="KW-0472">Membrane</keyword>
<proteinExistence type="predicted"/>
<feature type="transmembrane region" description="Helical" evidence="1">
    <location>
        <begin position="289"/>
        <end position="312"/>
    </location>
</feature>
<dbReference type="Proteomes" id="UP000294071">
    <property type="component" value="Unassembled WGS sequence"/>
</dbReference>
<dbReference type="AlphaFoldDB" id="A0A4Q2S1I2"/>
<protein>
    <recommendedName>
        <fullName evidence="4">Glycosyltransferase RgtA/B/C/D-like domain-containing protein</fullName>
    </recommendedName>
</protein>
<feature type="transmembrane region" description="Helical" evidence="1">
    <location>
        <begin position="324"/>
        <end position="343"/>
    </location>
</feature>
<evidence type="ECO:0000256" key="1">
    <source>
        <dbReference type="SAM" id="Phobius"/>
    </source>
</evidence>
<feature type="transmembrane region" description="Helical" evidence="1">
    <location>
        <begin position="205"/>
        <end position="226"/>
    </location>
</feature>
<feature type="transmembrane region" description="Helical" evidence="1">
    <location>
        <begin position="83"/>
        <end position="106"/>
    </location>
</feature>
<evidence type="ECO:0000313" key="3">
    <source>
        <dbReference type="Proteomes" id="UP000294071"/>
    </source>
</evidence>
<feature type="transmembrane region" description="Helical" evidence="1">
    <location>
        <begin position="247"/>
        <end position="269"/>
    </location>
</feature>
<name>A0A4Q2S1I2_9ACTN</name>
<reference evidence="2 3" key="1">
    <citation type="submission" date="2019-01" db="EMBL/GenBank/DDBJ databases">
        <title>Novel species of Nocardioides.</title>
        <authorList>
            <person name="Liu Q."/>
            <person name="Xin Y.-H."/>
        </authorList>
    </citation>
    <scope>NUCLEOTIDE SEQUENCE [LARGE SCALE GENOMIC DNA]</scope>
    <source>
        <strain evidence="2 3">CGMCC 4.6882</strain>
    </source>
</reference>
<evidence type="ECO:0008006" key="4">
    <source>
        <dbReference type="Google" id="ProtNLM"/>
    </source>
</evidence>
<keyword evidence="1" id="KW-0812">Transmembrane</keyword>
<feature type="transmembrane region" description="Helical" evidence="1">
    <location>
        <begin position="161"/>
        <end position="193"/>
    </location>
</feature>
<keyword evidence="3" id="KW-1185">Reference proteome</keyword>
<feature type="transmembrane region" description="Helical" evidence="1">
    <location>
        <begin position="137"/>
        <end position="154"/>
    </location>
</feature>
<dbReference type="OrthoDB" id="3463714at2"/>
<sequence>MITTFIRRVLPLVGLAAALVVLIGLQDVPAAGSDAWLHLRLGQEFRDGWSLAHPGHLGVYDTATWYPTQWASQLAMSWTWTTFGTAGIIWLAGALTLLLPVTLYLVSRRRASPLPAVLAACLGVCAAAPGLTARPQLVSYLFIAIVVAAWLRTVEDGRPRWWLVALTWVWVPLHGMWIVGVSIGVAVTVGIALSRRHDLRRVLQLASIPVLSTLVTVATPLGLDIVDSVTGVGTRNSVLTEWGPPDFTSPGSLFLVLMVAIVLVVHLRGDALDWPTLMLLGLSMAWGLYSVRTVIVAGIMLTPLVAVALQRMVPPTGAPGRREVSVVAAITAVALGALAVTSAQRADQPVVASWVDSRLDAMPSGTKVLDDWPLGHYVLANHPQVQVVMHGYVEMFTPDELDRNVDITRLNPDWDSMVDDLDVDYALVDPDSQLGYALVHQLGWTTVEGDDDYVLLVPAAS</sequence>
<keyword evidence="1" id="KW-1133">Transmembrane helix</keyword>
<dbReference type="EMBL" id="SDWT01000001">
    <property type="protein sequence ID" value="RYB95501.1"/>
    <property type="molecule type" value="Genomic_DNA"/>
</dbReference>
<comment type="caution">
    <text evidence="2">The sequence shown here is derived from an EMBL/GenBank/DDBJ whole genome shotgun (WGS) entry which is preliminary data.</text>
</comment>
<dbReference type="RefSeq" id="WP_129400833.1">
    <property type="nucleotide sequence ID" value="NZ_SDWT01000001.1"/>
</dbReference>
<gene>
    <name evidence="2" type="ORF">EUA93_14820</name>
</gene>
<evidence type="ECO:0000313" key="2">
    <source>
        <dbReference type="EMBL" id="RYB95501.1"/>
    </source>
</evidence>
<accession>A0A4Q2S1I2</accession>
<organism evidence="2 3">
    <name type="scientific">Nocardioides oleivorans</name>
    <dbReference type="NCBI Taxonomy" id="273676"/>
    <lineage>
        <taxon>Bacteria</taxon>
        <taxon>Bacillati</taxon>
        <taxon>Actinomycetota</taxon>
        <taxon>Actinomycetes</taxon>
        <taxon>Propionibacteriales</taxon>
        <taxon>Nocardioidaceae</taxon>
        <taxon>Nocardioides</taxon>
    </lineage>
</organism>